<sequence>MRGGVRAAFRRWVHAQNVPEVLAASSVGAWLSLVALILVLLAAATWAPRAQEFFGLDPGTALLCLGPALVDFAFALLHRRRQHIETWGWVLSLTGTAGLQFFVASLMAISAPSGATLFAGFFLFTAAFHGRIFRVTPRTPFLPLGTALALGLAALLTRPENLPLFGVIGPAALMAELYLGTFALQHDRTAAEAERLRAAVQAQMLAQQERDVGRMSQALTEIIHHSQDIRDALLSAGSAADLLKGLVARGGTLGRGEPERLVQQLHSDLSHIRERVMDIHQKGRRHIGGEPEGVDLVPVLDSVRQSVALRFPEVDIQVQADRQTALRAWVRGGTTTLRRVVENLVTNACEGDGMRAAGSVRISARTEPLSGRLEMVISDDGPGFPPERLAAPIQGLSTTKPQATGLGLYTSECLIRASGGVLERQNAPAGGAVLRVLLPREVRA</sequence>
<dbReference type="InterPro" id="IPR005467">
    <property type="entry name" value="His_kinase_dom"/>
</dbReference>
<dbReference type="GO" id="GO:0004673">
    <property type="term" value="F:protein histidine kinase activity"/>
    <property type="evidence" value="ECO:0007669"/>
    <property type="project" value="UniProtKB-EC"/>
</dbReference>
<feature type="transmembrane region" description="Helical" evidence="5">
    <location>
        <begin position="89"/>
        <end position="109"/>
    </location>
</feature>
<dbReference type="GO" id="GO:0007234">
    <property type="term" value="P:osmosensory signaling via phosphorelay pathway"/>
    <property type="evidence" value="ECO:0007669"/>
    <property type="project" value="TreeGrafter"/>
</dbReference>
<keyword evidence="5" id="KW-0812">Transmembrane</keyword>
<evidence type="ECO:0000256" key="2">
    <source>
        <dbReference type="ARBA" id="ARBA00012438"/>
    </source>
</evidence>
<dbReference type="InterPro" id="IPR003594">
    <property type="entry name" value="HATPase_dom"/>
</dbReference>
<organism evidence="7 8">
    <name type="scientific">Hyalangium minutum</name>
    <dbReference type="NCBI Taxonomy" id="394096"/>
    <lineage>
        <taxon>Bacteria</taxon>
        <taxon>Pseudomonadati</taxon>
        <taxon>Myxococcota</taxon>
        <taxon>Myxococcia</taxon>
        <taxon>Myxococcales</taxon>
        <taxon>Cystobacterineae</taxon>
        <taxon>Archangiaceae</taxon>
        <taxon>Hyalangium</taxon>
    </lineage>
</organism>
<dbReference type="InterPro" id="IPR004358">
    <property type="entry name" value="Sig_transdc_His_kin-like_C"/>
</dbReference>
<dbReference type="SMART" id="SM00387">
    <property type="entry name" value="HATPase_c"/>
    <property type="match status" value="1"/>
</dbReference>
<comment type="catalytic activity">
    <reaction evidence="1">
        <text>ATP + protein L-histidine = ADP + protein N-phospho-L-histidine.</text>
        <dbReference type="EC" id="2.7.13.3"/>
    </reaction>
</comment>
<comment type="caution">
    <text evidence="7">The sequence shown here is derived from an EMBL/GenBank/DDBJ whole genome shotgun (WGS) entry which is preliminary data.</text>
</comment>
<proteinExistence type="predicted"/>
<dbReference type="PRINTS" id="PR00344">
    <property type="entry name" value="BCTRLSENSOR"/>
</dbReference>
<dbReference type="GO" id="GO:0000156">
    <property type="term" value="F:phosphorelay response regulator activity"/>
    <property type="evidence" value="ECO:0007669"/>
    <property type="project" value="TreeGrafter"/>
</dbReference>
<dbReference type="InterPro" id="IPR050351">
    <property type="entry name" value="BphY/WalK/GraS-like"/>
</dbReference>
<keyword evidence="8" id="KW-1185">Reference proteome</keyword>
<dbReference type="Proteomes" id="UP000028725">
    <property type="component" value="Unassembled WGS sequence"/>
</dbReference>
<feature type="transmembrane region" description="Helical" evidence="5">
    <location>
        <begin position="21"/>
        <end position="47"/>
    </location>
</feature>
<dbReference type="PANTHER" id="PTHR42878:SF14">
    <property type="entry name" value="OSMOLARITY TWO-COMPONENT SYSTEM PROTEIN SSK1"/>
    <property type="match status" value="1"/>
</dbReference>
<protein>
    <recommendedName>
        <fullName evidence="2">histidine kinase</fullName>
        <ecNumber evidence="2">2.7.13.3</ecNumber>
    </recommendedName>
</protein>
<dbReference type="InterPro" id="IPR036890">
    <property type="entry name" value="HATPase_C_sf"/>
</dbReference>
<dbReference type="Pfam" id="PF02518">
    <property type="entry name" value="HATPase_c"/>
    <property type="match status" value="1"/>
</dbReference>
<reference evidence="7 8" key="1">
    <citation type="submission" date="2014-04" db="EMBL/GenBank/DDBJ databases">
        <title>Genome assembly of Hyalangium minutum DSM 14724.</title>
        <authorList>
            <person name="Sharma G."/>
            <person name="Subramanian S."/>
        </authorList>
    </citation>
    <scope>NUCLEOTIDE SEQUENCE [LARGE SCALE GENOMIC DNA]</scope>
    <source>
        <strain evidence="7 8">DSM 14724</strain>
    </source>
</reference>
<dbReference type="PANTHER" id="PTHR42878">
    <property type="entry name" value="TWO-COMPONENT HISTIDINE KINASE"/>
    <property type="match status" value="1"/>
</dbReference>
<evidence type="ECO:0000313" key="8">
    <source>
        <dbReference type="Proteomes" id="UP000028725"/>
    </source>
</evidence>
<keyword evidence="5" id="KW-1133">Transmembrane helix</keyword>
<accession>A0A085WL49</accession>
<evidence type="ECO:0000256" key="4">
    <source>
        <dbReference type="ARBA" id="ARBA00022777"/>
    </source>
</evidence>
<feature type="transmembrane region" description="Helical" evidence="5">
    <location>
        <begin position="59"/>
        <end position="77"/>
    </location>
</feature>
<feature type="domain" description="Histidine kinase" evidence="6">
    <location>
        <begin position="224"/>
        <end position="442"/>
    </location>
</feature>
<dbReference type="EMBL" id="JMCB01000006">
    <property type="protein sequence ID" value="KFE68412.1"/>
    <property type="molecule type" value="Genomic_DNA"/>
</dbReference>
<keyword evidence="4" id="KW-0418">Kinase</keyword>
<gene>
    <name evidence="7" type="ORF">DB31_7649</name>
</gene>
<evidence type="ECO:0000256" key="3">
    <source>
        <dbReference type="ARBA" id="ARBA00022679"/>
    </source>
</evidence>
<evidence type="ECO:0000259" key="6">
    <source>
        <dbReference type="PROSITE" id="PS50109"/>
    </source>
</evidence>
<evidence type="ECO:0000256" key="1">
    <source>
        <dbReference type="ARBA" id="ARBA00000085"/>
    </source>
</evidence>
<evidence type="ECO:0000313" key="7">
    <source>
        <dbReference type="EMBL" id="KFE68412.1"/>
    </source>
</evidence>
<feature type="transmembrane region" description="Helical" evidence="5">
    <location>
        <begin position="140"/>
        <end position="156"/>
    </location>
</feature>
<dbReference type="STRING" id="394096.DB31_7649"/>
<dbReference type="AlphaFoldDB" id="A0A085WL49"/>
<dbReference type="PROSITE" id="PS50109">
    <property type="entry name" value="HIS_KIN"/>
    <property type="match status" value="1"/>
</dbReference>
<dbReference type="SUPFAM" id="SSF55874">
    <property type="entry name" value="ATPase domain of HSP90 chaperone/DNA topoisomerase II/histidine kinase"/>
    <property type="match status" value="1"/>
</dbReference>
<feature type="transmembrane region" description="Helical" evidence="5">
    <location>
        <begin position="115"/>
        <end position="133"/>
    </location>
</feature>
<dbReference type="Gene3D" id="3.30.565.10">
    <property type="entry name" value="Histidine kinase-like ATPase, C-terminal domain"/>
    <property type="match status" value="1"/>
</dbReference>
<keyword evidence="3" id="KW-0808">Transferase</keyword>
<dbReference type="GO" id="GO:0030295">
    <property type="term" value="F:protein kinase activator activity"/>
    <property type="evidence" value="ECO:0007669"/>
    <property type="project" value="TreeGrafter"/>
</dbReference>
<name>A0A085WL49_9BACT</name>
<dbReference type="EC" id="2.7.13.3" evidence="2"/>
<keyword evidence="5" id="KW-0472">Membrane</keyword>
<evidence type="ECO:0000256" key="5">
    <source>
        <dbReference type="SAM" id="Phobius"/>
    </source>
</evidence>